<feature type="region of interest" description="Disordered" evidence="1">
    <location>
        <begin position="565"/>
        <end position="584"/>
    </location>
</feature>
<dbReference type="OrthoDB" id="237991at2"/>
<reference evidence="3" key="1">
    <citation type="submission" date="2016-12" db="EMBL/GenBank/DDBJ databases">
        <title>Comparative genomics of four Isosphaeraceae planctomycetes: a common pool of plasmids and glycoside hydrolase genes.</title>
        <authorList>
            <person name="Ivanova A."/>
        </authorList>
    </citation>
    <scope>NUCLEOTIDE SEQUENCE [LARGE SCALE GENOMIC DNA]</scope>
    <source>
        <strain evidence="3">PX4</strain>
    </source>
</reference>
<sequence length="599" mass="61692">MSTRKRTPSRRFLRPQAEGLETRQLLSAYSTIPTASVSGTDADGDKWTLTLYGPGTLNVVDKTGAAFTKATANTPDLINTITVAGTVTSRSRLVGSVTPAAGSDGRVYFQNLNVQANGTYGEIDPSHVDRLGKISQNGIGLVDMPGFWLGNTSGVKPTVSSQVHPGSFLAGGITAPEGINVLRFGGVNVDYTPAGGTPLTSTAQKNEFVVFLGLPITTGTSITVDSVTTDASSDVTSGSTTPTINQQSVTFLVTGRINLFQANAIYGNTTSGLAPSQFNSSSTATSPGGTYVVSQGGAVTGQIGYVRVGGDATNFTVLALPVDVFTASGDSLDPKITNFMIGGETNNVMMVAPGGSRDVSFGQGMDNVVINTQFISHLHANRGAVNSSVTASRTIDSVVLGGDLVNSLIQSGYTQTLVSDANSPGSTFSAGGGAFNGVAPPNIRDRVQNTFAGGSLPTAHGGGGINARIAGSVVNSVVSVSVDPDPSGINEPGQFQGISNKRFPFGAPENIVLPRGYINAKVEGEIDNSGIQSGSNQLVSADVPSNSAFFAKSVSVVKGAVFPPAVNQPPYNPTPQTPPKWQGALKGAFRRDGTFRRSK</sequence>
<keyword evidence="3" id="KW-1185">Reference proteome</keyword>
<dbReference type="AlphaFoldDB" id="A0A1U7CW74"/>
<evidence type="ECO:0000313" key="3">
    <source>
        <dbReference type="Proteomes" id="UP000186309"/>
    </source>
</evidence>
<dbReference type="KEGG" id="pbor:BSF38_04757"/>
<dbReference type="RefSeq" id="WP_145952291.1">
    <property type="nucleotide sequence ID" value="NZ_CP019082.1"/>
</dbReference>
<evidence type="ECO:0000256" key="1">
    <source>
        <dbReference type="SAM" id="MobiDB-lite"/>
    </source>
</evidence>
<organism evidence="2 3">
    <name type="scientific">Paludisphaera borealis</name>
    <dbReference type="NCBI Taxonomy" id="1387353"/>
    <lineage>
        <taxon>Bacteria</taxon>
        <taxon>Pseudomonadati</taxon>
        <taxon>Planctomycetota</taxon>
        <taxon>Planctomycetia</taxon>
        <taxon>Isosphaerales</taxon>
        <taxon>Isosphaeraceae</taxon>
        <taxon>Paludisphaera</taxon>
    </lineage>
</organism>
<gene>
    <name evidence="2" type="ORF">BSF38_04757</name>
</gene>
<protein>
    <submittedName>
        <fullName evidence="2">Uncharacterized protein</fullName>
    </submittedName>
</protein>
<feature type="compositionally biased region" description="Pro residues" evidence="1">
    <location>
        <begin position="566"/>
        <end position="578"/>
    </location>
</feature>
<proteinExistence type="predicted"/>
<dbReference type="EMBL" id="CP019082">
    <property type="protein sequence ID" value="APW63194.1"/>
    <property type="molecule type" value="Genomic_DNA"/>
</dbReference>
<dbReference type="Proteomes" id="UP000186309">
    <property type="component" value="Chromosome"/>
</dbReference>
<accession>A0A1U7CW74</accession>
<name>A0A1U7CW74_9BACT</name>
<evidence type="ECO:0000313" key="2">
    <source>
        <dbReference type="EMBL" id="APW63194.1"/>
    </source>
</evidence>